<dbReference type="KEGG" id="dti:Desti_2490"/>
<keyword evidence="5" id="KW-1185">Reference proteome</keyword>
<feature type="binding site" evidence="2">
    <location>
        <position position="358"/>
    </location>
    <ligand>
        <name>Mn(2+)</name>
        <dbReference type="ChEBI" id="CHEBI:29035"/>
        <label>2</label>
    </ligand>
</feature>
<evidence type="ECO:0000313" key="4">
    <source>
        <dbReference type="EMBL" id="AFM25170.1"/>
    </source>
</evidence>
<gene>
    <name evidence="4" type="ordered locus">Desti_2490</name>
</gene>
<sequence>MVLIPGIVAIHDEMIGWRHEFHRHPEISFHEHRTAAKVAELLRSFGLDEIVEGVGSTGVLGILKNDEGPVIALRADMDALAFSDQGQHDHKSTADGVTHACGHDGHVAMLLGSAKYLSFSRRFRGTVVFVFQPAEEVTGGAKHLLEQGFLERYGVQSIFAVHSFPGLAAGRISITPGTALAAVDNFKITITGRSGHAGAPHLARDPIAAAGAMISRLQTIATRTVDPIDSVVVAVTSIQSSSNLHNVIPESVRLKGTVRYLNPAYGKPVPMEMKAIVDGVAAAHGVIASIEYKRSTPPLINASPACEFATNVAKSLLGDDGVVQLPPMMGGEDFAYYLQRIPGVFAFIGNGEDSASLHNAAFDFNDKALPVGASYFVRMVETSLPL</sequence>
<dbReference type="RefSeq" id="WP_014810312.1">
    <property type="nucleotide sequence ID" value="NC_018025.1"/>
</dbReference>
<evidence type="ECO:0000256" key="2">
    <source>
        <dbReference type="PIRSR" id="PIRSR005962-1"/>
    </source>
</evidence>
<keyword evidence="2" id="KW-0479">Metal-binding</keyword>
<evidence type="ECO:0000313" key="5">
    <source>
        <dbReference type="Proteomes" id="UP000006055"/>
    </source>
</evidence>
<proteinExistence type="predicted"/>
<feature type="binding site" evidence="2">
    <location>
        <position position="136"/>
    </location>
    <ligand>
        <name>Mn(2+)</name>
        <dbReference type="ChEBI" id="CHEBI:29035"/>
        <label>2</label>
    </ligand>
</feature>
<dbReference type="Pfam" id="PF07687">
    <property type="entry name" value="M20_dimer"/>
    <property type="match status" value="1"/>
</dbReference>
<feature type="domain" description="Peptidase M20 dimerisation" evidence="3">
    <location>
        <begin position="185"/>
        <end position="277"/>
    </location>
</feature>
<dbReference type="Pfam" id="PF01546">
    <property type="entry name" value="Peptidase_M20"/>
    <property type="match status" value="1"/>
</dbReference>
<keyword evidence="2" id="KW-0464">Manganese</keyword>
<dbReference type="FunFam" id="3.30.70.360:FF:000001">
    <property type="entry name" value="N-acetyldiaminopimelate deacetylase"/>
    <property type="match status" value="1"/>
</dbReference>
<evidence type="ECO:0000256" key="1">
    <source>
        <dbReference type="ARBA" id="ARBA00022801"/>
    </source>
</evidence>
<dbReference type="Gene3D" id="3.30.70.360">
    <property type="match status" value="1"/>
</dbReference>
<evidence type="ECO:0000259" key="3">
    <source>
        <dbReference type="Pfam" id="PF07687"/>
    </source>
</evidence>
<name>I4C6H9_DESTA</name>
<dbReference type="AlphaFoldDB" id="I4C6H9"/>
<dbReference type="GO" id="GO:0046872">
    <property type="term" value="F:metal ion binding"/>
    <property type="evidence" value="ECO:0007669"/>
    <property type="project" value="UniProtKB-KW"/>
</dbReference>
<dbReference type="OrthoDB" id="9777385at2"/>
<accession>I4C6H9</accession>
<feature type="binding site" evidence="2">
    <location>
        <position position="101"/>
    </location>
    <ligand>
        <name>Mn(2+)</name>
        <dbReference type="ChEBI" id="CHEBI:29035"/>
        <label>2</label>
    </ligand>
</feature>
<dbReference type="HOGENOM" id="CLU_023257_1_1_7"/>
<dbReference type="InterPro" id="IPR002933">
    <property type="entry name" value="Peptidase_M20"/>
</dbReference>
<dbReference type="NCBIfam" id="TIGR01891">
    <property type="entry name" value="amidohydrolases"/>
    <property type="match status" value="1"/>
</dbReference>
<dbReference type="InterPro" id="IPR036264">
    <property type="entry name" value="Bact_exopeptidase_dim_dom"/>
</dbReference>
<feature type="binding site" evidence="2">
    <location>
        <position position="103"/>
    </location>
    <ligand>
        <name>Mn(2+)</name>
        <dbReference type="ChEBI" id="CHEBI:29035"/>
        <label>2</label>
    </ligand>
</feature>
<keyword evidence="1 4" id="KW-0378">Hydrolase</keyword>
<dbReference type="SUPFAM" id="SSF55031">
    <property type="entry name" value="Bacterial exopeptidase dimerisation domain"/>
    <property type="match status" value="1"/>
</dbReference>
<dbReference type="InterPro" id="IPR011650">
    <property type="entry name" value="Peptidase_M20_dimer"/>
</dbReference>
<comment type="cofactor">
    <cofactor evidence="2">
        <name>Mn(2+)</name>
        <dbReference type="ChEBI" id="CHEBI:29035"/>
    </cofactor>
    <text evidence="2">The Mn(2+) ion enhances activity.</text>
</comment>
<protein>
    <submittedName>
        <fullName evidence="4">Amidohydrolase</fullName>
    </submittedName>
</protein>
<feature type="binding site" evidence="2">
    <location>
        <position position="162"/>
    </location>
    <ligand>
        <name>Mn(2+)</name>
        <dbReference type="ChEBI" id="CHEBI:29035"/>
        <label>2</label>
    </ligand>
</feature>
<dbReference type="Gene3D" id="3.40.630.10">
    <property type="entry name" value="Zn peptidases"/>
    <property type="match status" value="1"/>
</dbReference>
<dbReference type="Proteomes" id="UP000006055">
    <property type="component" value="Chromosome"/>
</dbReference>
<dbReference type="PIRSF" id="PIRSF005962">
    <property type="entry name" value="Pept_M20D_amidohydro"/>
    <property type="match status" value="1"/>
</dbReference>
<dbReference type="PANTHER" id="PTHR11014:SF63">
    <property type="entry name" value="METALLOPEPTIDASE, PUTATIVE (AFU_ORTHOLOGUE AFUA_6G09600)-RELATED"/>
    <property type="match status" value="1"/>
</dbReference>
<dbReference type="GO" id="GO:0050118">
    <property type="term" value="F:N-acetyldiaminopimelate deacetylase activity"/>
    <property type="evidence" value="ECO:0007669"/>
    <property type="project" value="UniProtKB-ARBA"/>
</dbReference>
<reference evidence="5" key="1">
    <citation type="submission" date="2012-06" db="EMBL/GenBank/DDBJ databases">
        <title>Complete sequence of chromosome of Desulfomonile tiedjei DSM 6799.</title>
        <authorList>
            <person name="Lucas S."/>
            <person name="Copeland A."/>
            <person name="Lapidus A."/>
            <person name="Glavina del Rio T."/>
            <person name="Dalin E."/>
            <person name="Tice H."/>
            <person name="Bruce D."/>
            <person name="Goodwin L."/>
            <person name="Pitluck S."/>
            <person name="Peters L."/>
            <person name="Ovchinnikova G."/>
            <person name="Zeytun A."/>
            <person name="Lu M."/>
            <person name="Kyrpides N."/>
            <person name="Mavromatis K."/>
            <person name="Ivanova N."/>
            <person name="Brettin T."/>
            <person name="Detter J.C."/>
            <person name="Han C."/>
            <person name="Larimer F."/>
            <person name="Land M."/>
            <person name="Hauser L."/>
            <person name="Markowitz V."/>
            <person name="Cheng J.-F."/>
            <person name="Hugenholtz P."/>
            <person name="Woyke T."/>
            <person name="Wu D."/>
            <person name="Spring S."/>
            <person name="Schroeder M."/>
            <person name="Brambilla E."/>
            <person name="Klenk H.-P."/>
            <person name="Eisen J.A."/>
        </authorList>
    </citation>
    <scope>NUCLEOTIDE SEQUENCE [LARGE SCALE GENOMIC DNA]</scope>
    <source>
        <strain evidence="5">ATCC 49306 / DSM 6799 / DCB-1</strain>
    </source>
</reference>
<dbReference type="PANTHER" id="PTHR11014">
    <property type="entry name" value="PEPTIDASE M20 FAMILY MEMBER"/>
    <property type="match status" value="1"/>
</dbReference>
<organism evidence="4 5">
    <name type="scientific">Desulfomonile tiedjei (strain ATCC 49306 / DSM 6799 / DCB-1)</name>
    <dbReference type="NCBI Taxonomy" id="706587"/>
    <lineage>
        <taxon>Bacteria</taxon>
        <taxon>Pseudomonadati</taxon>
        <taxon>Thermodesulfobacteriota</taxon>
        <taxon>Desulfomonilia</taxon>
        <taxon>Desulfomonilales</taxon>
        <taxon>Desulfomonilaceae</taxon>
        <taxon>Desulfomonile</taxon>
    </lineage>
</organism>
<dbReference type="EMBL" id="CP003360">
    <property type="protein sequence ID" value="AFM25170.1"/>
    <property type="molecule type" value="Genomic_DNA"/>
</dbReference>
<dbReference type="eggNOG" id="COG1473">
    <property type="taxonomic scope" value="Bacteria"/>
</dbReference>
<dbReference type="GO" id="GO:0019877">
    <property type="term" value="P:diaminopimelate biosynthetic process"/>
    <property type="evidence" value="ECO:0007669"/>
    <property type="project" value="UniProtKB-ARBA"/>
</dbReference>
<dbReference type="SUPFAM" id="SSF53187">
    <property type="entry name" value="Zn-dependent exopeptidases"/>
    <property type="match status" value="1"/>
</dbReference>
<dbReference type="STRING" id="706587.Desti_2490"/>
<dbReference type="InterPro" id="IPR017439">
    <property type="entry name" value="Amidohydrolase"/>
</dbReference>